<feature type="repeat" description="NHL" evidence="4">
    <location>
        <begin position="113"/>
        <end position="154"/>
    </location>
</feature>
<evidence type="ECO:0000256" key="3">
    <source>
        <dbReference type="ARBA" id="ARBA00023180"/>
    </source>
</evidence>
<dbReference type="InterPro" id="IPR001258">
    <property type="entry name" value="NHL_repeat"/>
</dbReference>
<keyword evidence="2" id="KW-0677">Repeat</keyword>
<dbReference type="STRING" id="369723.Strop_2878"/>
<dbReference type="PROSITE" id="PS51125">
    <property type="entry name" value="NHL"/>
    <property type="match status" value="3"/>
</dbReference>
<keyword evidence="3" id="KW-0325">Glycoprotein</keyword>
<sequence length="364" mass="39172">MSSQPPSKRSTRPHLSRRVVLTGSCLGLLTAAGATLWGDPPSAATVSDPAVGAIPEDRLLRPWGRLPATARIGTGITVGPTGEIALLHRAGTAFAYDAVIDTDTVVVLNPRDGTVRQTWGAGRFRSPHSITADSEGRYWVTDVSTNKITTFDAAGRQVGELGHDYPTGLETCLRVRNVLSNLPCTLDEYIFARPTDVAVSADGSIVVADGYRNSRVARFDTHRVLTGQWGELGDQPAQFNIPHGVALDSNGAVYVADRRNARVQVFNADGSVRHVWHSSALGRPYDVAIGPDDAVYVLDGGDLLDENNGEQRGYVCRLSTTGRVTHRWALADQRANPHQLAIGVRGEIYVAALAGAPLWRWAPQ</sequence>
<feature type="repeat" description="NHL" evidence="4">
    <location>
        <begin position="230"/>
        <end position="269"/>
    </location>
</feature>
<evidence type="ECO:0000313" key="6">
    <source>
        <dbReference type="Proteomes" id="UP000000235"/>
    </source>
</evidence>
<evidence type="ECO:0000256" key="1">
    <source>
        <dbReference type="ARBA" id="ARBA00022729"/>
    </source>
</evidence>
<dbReference type="InterPro" id="IPR011042">
    <property type="entry name" value="6-blade_b-propeller_TolB-like"/>
</dbReference>
<dbReference type="PANTHER" id="PTHR10680:SF14">
    <property type="entry name" value="PEPTIDYL-GLYCINE ALPHA-AMIDATING MONOOXYGENASE"/>
    <property type="match status" value="1"/>
</dbReference>
<dbReference type="PROSITE" id="PS51318">
    <property type="entry name" value="TAT"/>
    <property type="match status" value="1"/>
</dbReference>
<organism evidence="5 6">
    <name type="scientific">Salinispora tropica (strain ATCC BAA-916 / DSM 44818 / JCM 13857 / NBRC 105044 / CNB-440)</name>
    <dbReference type="NCBI Taxonomy" id="369723"/>
    <lineage>
        <taxon>Bacteria</taxon>
        <taxon>Bacillati</taxon>
        <taxon>Actinomycetota</taxon>
        <taxon>Actinomycetes</taxon>
        <taxon>Micromonosporales</taxon>
        <taxon>Micromonosporaceae</taxon>
        <taxon>Salinispora</taxon>
    </lineage>
</organism>
<keyword evidence="1" id="KW-0732">Signal</keyword>
<name>A4X8W8_SALTO</name>
<dbReference type="RefSeq" id="WP_012014097.1">
    <property type="nucleotide sequence ID" value="NC_009380.1"/>
</dbReference>
<proteinExistence type="predicted"/>
<dbReference type="HOGENOM" id="CLU_037899_0_0_11"/>
<dbReference type="AlphaFoldDB" id="A4X8W8"/>
<dbReference type="Gene3D" id="2.120.10.30">
    <property type="entry name" value="TolB, C-terminal domain"/>
    <property type="match status" value="1"/>
</dbReference>
<evidence type="ECO:0008006" key="7">
    <source>
        <dbReference type="Google" id="ProtNLM"/>
    </source>
</evidence>
<dbReference type="eggNOG" id="COG3391">
    <property type="taxonomic scope" value="Bacteria"/>
</dbReference>
<protein>
    <recommendedName>
        <fullName evidence="7">Peptidylamidoglycolate lyase</fullName>
    </recommendedName>
</protein>
<keyword evidence="6" id="KW-1185">Reference proteome</keyword>
<dbReference type="SUPFAM" id="SSF101898">
    <property type="entry name" value="NHL repeat"/>
    <property type="match status" value="1"/>
</dbReference>
<gene>
    <name evidence="5" type="ordered locus">Strop_2878</name>
</gene>
<dbReference type="PANTHER" id="PTHR10680">
    <property type="entry name" value="PEPTIDYL-GLYCINE ALPHA-AMIDATING MONOOXYGENASE"/>
    <property type="match status" value="1"/>
</dbReference>
<evidence type="ECO:0000313" key="5">
    <source>
        <dbReference type="EMBL" id="ABP55318.1"/>
    </source>
</evidence>
<reference evidence="6" key="1">
    <citation type="journal article" date="2007" name="Proc. Natl. Acad. Sci. U.S.A.">
        <title>Genome sequencing reveals complex secondary metabolome in the marine actinomycete Salinispora tropica.</title>
        <authorList>
            <person name="Udwary D.W."/>
            <person name="Zeigler L."/>
            <person name="Asolkar R.N."/>
            <person name="Singan V."/>
            <person name="Lapidus A."/>
            <person name="Fenical W."/>
            <person name="Jensen P.R."/>
            <person name="Moore B.S."/>
        </authorList>
    </citation>
    <scope>NUCLEOTIDE SEQUENCE [LARGE SCALE GENOMIC DNA]</scope>
    <source>
        <strain evidence="6">ATCC BAA-916 / DSM 44818 / CNB-440</strain>
    </source>
</reference>
<dbReference type="CDD" id="cd14958">
    <property type="entry name" value="NHL_PAL_like"/>
    <property type="match status" value="1"/>
</dbReference>
<dbReference type="EMBL" id="CP000667">
    <property type="protein sequence ID" value="ABP55318.1"/>
    <property type="molecule type" value="Genomic_DNA"/>
</dbReference>
<dbReference type="InterPro" id="IPR006311">
    <property type="entry name" value="TAT_signal"/>
</dbReference>
<evidence type="ECO:0000256" key="4">
    <source>
        <dbReference type="PROSITE-ProRule" id="PRU00504"/>
    </source>
</evidence>
<dbReference type="PATRIC" id="fig|369723.5.peg.2965"/>
<evidence type="ECO:0000256" key="2">
    <source>
        <dbReference type="ARBA" id="ARBA00022737"/>
    </source>
</evidence>
<dbReference type="KEGG" id="stp:Strop_2878"/>
<accession>A4X8W8</accession>
<feature type="repeat" description="NHL" evidence="4">
    <location>
        <begin position="191"/>
        <end position="222"/>
    </location>
</feature>
<dbReference type="Proteomes" id="UP000000235">
    <property type="component" value="Chromosome"/>
</dbReference>
<dbReference type="Pfam" id="PF01436">
    <property type="entry name" value="NHL"/>
    <property type="match status" value="2"/>
</dbReference>